<feature type="transmembrane region" description="Helical" evidence="1">
    <location>
        <begin position="36"/>
        <end position="60"/>
    </location>
</feature>
<proteinExistence type="predicted"/>
<keyword evidence="3" id="KW-1185">Reference proteome</keyword>
<comment type="caution">
    <text evidence="2">The sequence shown here is derived from an EMBL/GenBank/DDBJ whole genome shotgun (WGS) entry which is preliminary data.</text>
</comment>
<organism evidence="2 3">
    <name type="scientific">Halomonas campaniensis</name>
    <dbReference type="NCBI Taxonomy" id="213554"/>
    <lineage>
        <taxon>Bacteria</taxon>
        <taxon>Pseudomonadati</taxon>
        <taxon>Pseudomonadota</taxon>
        <taxon>Gammaproteobacteria</taxon>
        <taxon>Oceanospirillales</taxon>
        <taxon>Halomonadaceae</taxon>
        <taxon>Halomonas</taxon>
    </lineage>
</organism>
<keyword evidence="1" id="KW-0812">Transmembrane</keyword>
<sequence length="66" mass="7077">MTTSIGLMVMVALLVGAGVVLLRGPRQKGAFGLARLLALVLAGLVVLFLVWMVMMVLWVGPHMRAM</sequence>
<dbReference type="Proteomes" id="UP000553442">
    <property type="component" value="Unassembled WGS sequence"/>
</dbReference>
<reference evidence="2 3" key="1">
    <citation type="submission" date="2020-08" db="EMBL/GenBank/DDBJ databases">
        <title>Genomic Encyclopedia of Archaeal and Bacterial Type Strains, Phase II (KMG-II): from individual species to whole genera.</title>
        <authorList>
            <person name="Goeker M."/>
        </authorList>
    </citation>
    <scope>NUCLEOTIDE SEQUENCE [LARGE SCALE GENOMIC DNA]</scope>
    <source>
        <strain evidence="2 3">5AG</strain>
    </source>
</reference>
<dbReference type="AlphaFoldDB" id="A0A7W5JZS9"/>
<dbReference type="RefSeq" id="WP_183329421.1">
    <property type="nucleotide sequence ID" value="NZ_JACHZF010000001.1"/>
</dbReference>
<accession>A0A7W5JZS9</accession>
<keyword evidence="1" id="KW-0472">Membrane</keyword>
<protein>
    <submittedName>
        <fullName evidence="2">Uncharacterized protein</fullName>
    </submittedName>
</protein>
<feature type="transmembrane region" description="Helical" evidence="1">
    <location>
        <begin position="6"/>
        <end position="24"/>
    </location>
</feature>
<gene>
    <name evidence="2" type="ORF">BDK63_000173</name>
</gene>
<evidence type="ECO:0000313" key="2">
    <source>
        <dbReference type="EMBL" id="MBB3329337.1"/>
    </source>
</evidence>
<dbReference type="EMBL" id="JACHZF010000001">
    <property type="protein sequence ID" value="MBB3329337.1"/>
    <property type="molecule type" value="Genomic_DNA"/>
</dbReference>
<evidence type="ECO:0000256" key="1">
    <source>
        <dbReference type="SAM" id="Phobius"/>
    </source>
</evidence>
<keyword evidence="1" id="KW-1133">Transmembrane helix</keyword>
<evidence type="ECO:0000313" key="3">
    <source>
        <dbReference type="Proteomes" id="UP000553442"/>
    </source>
</evidence>
<name>A0A7W5JZS9_9GAMM</name>